<organism evidence="1 2">
    <name type="scientific">Potamilus streckersoni</name>
    <dbReference type="NCBI Taxonomy" id="2493646"/>
    <lineage>
        <taxon>Eukaryota</taxon>
        <taxon>Metazoa</taxon>
        <taxon>Spiralia</taxon>
        <taxon>Lophotrochozoa</taxon>
        <taxon>Mollusca</taxon>
        <taxon>Bivalvia</taxon>
        <taxon>Autobranchia</taxon>
        <taxon>Heteroconchia</taxon>
        <taxon>Palaeoheterodonta</taxon>
        <taxon>Unionida</taxon>
        <taxon>Unionoidea</taxon>
        <taxon>Unionidae</taxon>
        <taxon>Ambleminae</taxon>
        <taxon>Lampsilini</taxon>
        <taxon>Potamilus</taxon>
    </lineage>
</organism>
<dbReference type="AlphaFoldDB" id="A0AAE0SUP5"/>
<reference evidence="1" key="3">
    <citation type="submission" date="2023-05" db="EMBL/GenBank/DDBJ databases">
        <authorList>
            <person name="Smith C.H."/>
        </authorList>
    </citation>
    <scope>NUCLEOTIDE SEQUENCE</scope>
    <source>
        <strain evidence="1">CHS0354</strain>
        <tissue evidence="1">Mantle</tissue>
    </source>
</reference>
<gene>
    <name evidence="1" type="ORF">CHS0354_042416</name>
</gene>
<reference evidence="1" key="1">
    <citation type="journal article" date="2021" name="Genome Biol. Evol.">
        <title>A High-Quality Reference Genome for a Parasitic Bivalve with Doubly Uniparental Inheritance (Bivalvia: Unionida).</title>
        <authorList>
            <person name="Smith C.H."/>
        </authorList>
    </citation>
    <scope>NUCLEOTIDE SEQUENCE</scope>
    <source>
        <strain evidence="1">CHS0354</strain>
    </source>
</reference>
<protein>
    <submittedName>
        <fullName evidence="1">Uncharacterized protein</fullName>
    </submittedName>
</protein>
<evidence type="ECO:0000313" key="2">
    <source>
        <dbReference type="Proteomes" id="UP001195483"/>
    </source>
</evidence>
<name>A0AAE0SUP5_9BIVA</name>
<dbReference type="InterPro" id="IPR036179">
    <property type="entry name" value="Ig-like_dom_sf"/>
</dbReference>
<reference evidence="1" key="2">
    <citation type="journal article" date="2021" name="Genome Biol. Evol.">
        <title>Developing a high-quality reference genome for a parasitic bivalve with doubly uniparental inheritance (Bivalvia: Unionida).</title>
        <authorList>
            <person name="Smith C.H."/>
        </authorList>
    </citation>
    <scope>NUCLEOTIDE SEQUENCE</scope>
    <source>
        <strain evidence="1">CHS0354</strain>
        <tissue evidence="1">Mantle</tissue>
    </source>
</reference>
<comment type="caution">
    <text evidence="1">The sequence shown here is derived from an EMBL/GenBank/DDBJ whole genome shotgun (WGS) entry which is preliminary data.</text>
</comment>
<dbReference type="Gene3D" id="2.60.40.10">
    <property type="entry name" value="Immunoglobulins"/>
    <property type="match status" value="1"/>
</dbReference>
<accession>A0AAE0SUP5</accession>
<sequence length="72" mass="7913">MNSKDHHITTTILRLPSFLQTTGHEQPSNVEQAADGSLYIIGLTLENTGPYSCQAITACGTYKSAQFWVNIQ</sequence>
<dbReference type="Proteomes" id="UP001195483">
    <property type="component" value="Unassembled WGS sequence"/>
</dbReference>
<dbReference type="SUPFAM" id="SSF48726">
    <property type="entry name" value="Immunoglobulin"/>
    <property type="match status" value="1"/>
</dbReference>
<evidence type="ECO:0000313" key="1">
    <source>
        <dbReference type="EMBL" id="KAK3598045.1"/>
    </source>
</evidence>
<proteinExistence type="predicted"/>
<dbReference type="EMBL" id="JAEAOA010002354">
    <property type="protein sequence ID" value="KAK3598045.1"/>
    <property type="molecule type" value="Genomic_DNA"/>
</dbReference>
<keyword evidence="2" id="KW-1185">Reference proteome</keyword>
<dbReference type="InterPro" id="IPR013783">
    <property type="entry name" value="Ig-like_fold"/>
</dbReference>